<sequence>MKFAEKIYPDKVILTLLFVFFLLSQTFVFIKNVVPLLVQYNPYAVLKYEERKNRWRLFTHENLRYFYDLKTKKLYPLPLLKNEPYRFKPALKGEYLVNFEGVKYRIKPFKELFPKKLFIASFKNVKLLLFWVFGFLIMYLFTRINYKAFRNKKFVYVLVSVSLLLLVLVLVKKFLNPNSHMPTRWLFGTSFQPSEFSKIVLILFLAYYIGVKGEIEKISNFFFALGVLVIHASLVALQTDLGMAIFYIVLGSSLMFVGGTPWRILIPSSFILGLAGVFFISANMETVKKRFSGWLDPFADPYDRGYQIIKSLEAVINGGFLGQGLGKGLYAAVYIRESDTDYVISLIVENLGVIGFFFILSLQFLFALRLFKYAVRIYGMYEKIIILGVALNFLYSVFVNYAMALNILPPKGIALPFISYGVSNLLSNMIMLGIVGSIYRRNSDVLNL</sequence>
<dbReference type="Pfam" id="PF01098">
    <property type="entry name" value="FTSW_RODA_SPOVE"/>
    <property type="match status" value="1"/>
</dbReference>
<keyword evidence="8 16" id="KW-0472">Membrane</keyword>
<dbReference type="PANTHER" id="PTHR30474:SF2">
    <property type="entry name" value="PEPTIDOGLYCAN GLYCOSYLTRANSFERASE FTSW-RELATED"/>
    <property type="match status" value="1"/>
</dbReference>
<dbReference type="Proteomes" id="UP000000798">
    <property type="component" value="Chromosome"/>
</dbReference>
<dbReference type="PIR" id="A70398">
    <property type="entry name" value="A70398"/>
</dbReference>
<dbReference type="PATRIC" id="fig|224324.8.peg.887"/>
<dbReference type="GO" id="GO:0008360">
    <property type="term" value="P:regulation of cell shape"/>
    <property type="evidence" value="ECO:0000318"/>
    <property type="project" value="GO_Central"/>
</dbReference>
<feature type="transmembrane region" description="Helical" evidence="16">
    <location>
        <begin position="262"/>
        <end position="282"/>
    </location>
</feature>
<feature type="transmembrane region" description="Helical" evidence="16">
    <location>
        <begin position="417"/>
        <end position="439"/>
    </location>
</feature>
<feature type="transmembrane region" description="Helical" evidence="16">
    <location>
        <begin position="314"/>
        <end position="333"/>
    </location>
</feature>
<evidence type="ECO:0000256" key="5">
    <source>
        <dbReference type="ARBA" id="ARBA00022960"/>
    </source>
</evidence>
<keyword evidence="2" id="KW-0328">Glycosyltransferase</keyword>
<evidence type="ECO:0000313" key="18">
    <source>
        <dbReference type="Proteomes" id="UP000000798"/>
    </source>
</evidence>
<dbReference type="EC" id="2.4.99.28" evidence="14"/>
<proteinExistence type="inferred from homology"/>
<feature type="transmembrane region" description="Helical" evidence="16">
    <location>
        <begin position="191"/>
        <end position="209"/>
    </location>
</feature>
<comment type="subcellular location">
    <subcellularLocation>
        <location evidence="1">Membrane</location>
        <topology evidence="1">Multi-pass membrane protein</topology>
    </subcellularLocation>
</comment>
<dbReference type="AlphaFoldDB" id="O67212"/>
<dbReference type="OrthoDB" id="9812661at2"/>
<keyword evidence="4 16" id="KW-0812">Transmembrane</keyword>
<evidence type="ECO:0000256" key="16">
    <source>
        <dbReference type="SAM" id="Phobius"/>
    </source>
</evidence>
<keyword evidence="7 16" id="KW-1133">Transmembrane helix</keyword>
<evidence type="ECO:0000256" key="10">
    <source>
        <dbReference type="ARBA" id="ARBA00033270"/>
    </source>
</evidence>
<keyword evidence="3" id="KW-0808">Transferase</keyword>
<dbReference type="GO" id="GO:0032153">
    <property type="term" value="C:cell division site"/>
    <property type="evidence" value="ECO:0000318"/>
    <property type="project" value="GO_Central"/>
</dbReference>
<dbReference type="EnsemblBacteria" id="AAC07172">
    <property type="protein sequence ID" value="AAC07172"/>
    <property type="gene ID" value="aq_1139"/>
</dbReference>
<dbReference type="GO" id="GO:0051301">
    <property type="term" value="P:cell division"/>
    <property type="evidence" value="ECO:0000318"/>
    <property type="project" value="GO_Central"/>
</dbReference>
<dbReference type="HOGENOM" id="CLU_610657_0_0_0"/>
<evidence type="ECO:0000256" key="4">
    <source>
        <dbReference type="ARBA" id="ARBA00022692"/>
    </source>
</evidence>
<keyword evidence="6" id="KW-0573">Peptidoglycan synthesis</keyword>
<feature type="transmembrane region" description="Helical" evidence="16">
    <location>
        <begin position="125"/>
        <end position="142"/>
    </location>
</feature>
<dbReference type="PANTHER" id="PTHR30474">
    <property type="entry name" value="CELL CYCLE PROTEIN"/>
    <property type="match status" value="1"/>
</dbReference>
<keyword evidence="17" id="KW-0132">Cell division</keyword>
<evidence type="ECO:0000256" key="8">
    <source>
        <dbReference type="ARBA" id="ARBA00023136"/>
    </source>
</evidence>
<evidence type="ECO:0000256" key="12">
    <source>
        <dbReference type="ARBA" id="ARBA00041185"/>
    </source>
</evidence>
<dbReference type="EMBL" id="AE000657">
    <property type="protein sequence ID" value="AAC07172.1"/>
    <property type="molecule type" value="Genomic_DNA"/>
</dbReference>
<evidence type="ECO:0000256" key="15">
    <source>
        <dbReference type="ARBA" id="ARBA00049902"/>
    </source>
</evidence>
<dbReference type="GO" id="GO:0015648">
    <property type="term" value="F:lipid-linked peptidoglycan transporter activity"/>
    <property type="evidence" value="ECO:0000318"/>
    <property type="project" value="GO_Central"/>
</dbReference>
<dbReference type="eggNOG" id="COG0772">
    <property type="taxonomic scope" value="Bacteria"/>
</dbReference>
<gene>
    <name evidence="17" type="primary">ftsW</name>
    <name evidence="17" type="ordered locus">aq_1139</name>
</gene>
<dbReference type="InterPro" id="IPR001182">
    <property type="entry name" value="FtsW/RodA"/>
</dbReference>
<feature type="transmembrane region" description="Helical" evidence="16">
    <location>
        <begin position="154"/>
        <end position="171"/>
    </location>
</feature>
<dbReference type="RefSeq" id="WP_010880714.1">
    <property type="nucleotide sequence ID" value="NC_000918.1"/>
</dbReference>
<evidence type="ECO:0000256" key="13">
    <source>
        <dbReference type="ARBA" id="ARBA00041418"/>
    </source>
</evidence>
<keyword evidence="5" id="KW-0133">Cell shape</keyword>
<feature type="transmembrane region" description="Helical" evidence="16">
    <location>
        <begin position="12"/>
        <end position="30"/>
    </location>
</feature>
<evidence type="ECO:0000256" key="14">
    <source>
        <dbReference type="ARBA" id="ARBA00044770"/>
    </source>
</evidence>
<evidence type="ECO:0000256" key="2">
    <source>
        <dbReference type="ARBA" id="ARBA00022676"/>
    </source>
</evidence>
<reference evidence="17 18" key="1">
    <citation type="journal article" date="1998" name="Nature">
        <title>The complete genome of the hyperthermophilic bacterium Aquifex aeolicus.</title>
        <authorList>
            <person name="Deckert G."/>
            <person name="Warren P.V."/>
            <person name="Gaasterland T."/>
            <person name="Young W.G."/>
            <person name="Lenox A.L."/>
            <person name="Graham D.E."/>
            <person name="Overbeek R."/>
            <person name="Snead M.A."/>
            <person name="Keller M."/>
            <person name="Aujay M."/>
            <person name="Huber R."/>
            <person name="Feldman R.A."/>
            <person name="Short J.M."/>
            <person name="Olson G.J."/>
            <person name="Swanson R.V."/>
        </authorList>
    </citation>
    <scope>NUCLEOTIDE SEQUENCE [LARGE SCALE GENOMIC DNA]</scope>
    <source>
        <strain evidence="17 18">VF5</strain>
    </source>
</reference>
<dbReference type="STRING" id="224324.aq_1139"/>
<dbReference type="GO" id="GO:0005886">
    <property type="term" value="C:plasma membrane"/>
    <property type="evidence" value="ECO:0000318"/>
    <property type="project" value="GO_Central"/>
</dbReference>
<organism evidence="17 18">
    <name type="scientific">Aquifex aeolicus (strain VF5)</name>
    <dbReference type="NCBI Taxonomy" id="224324"/>
    <lineage>
        <taxon>Bacteria</taxon>
        <taxon>Pseudomonadati</taxon>
        <taxon>Aquificota</taxon>
        <taxon>Aquificia</taxon>
        <taxon>Aquificales</taxon>
        <taxon>Aquificaceae</taxon>
        <taxon>Aquifex</taxon>
    </lineage>
</organism>
<keyword evidence="18" id="KW-1185">Reference proteome</keyword>
<evidence type="ECO:0000313" key="17">
    <source>
        <dbReference type="EMBL" id="AAC07172.1"/>
    </source>
</evidence>
<dbReference type="GO" id="GO:0008955">
    <property type="term" value="F:peptidoglycan glycosyltransferase activity"/>
    <property type="evidence" value="ECO:0007669"/>
    <property type="project" value="UniProtKB-EC"/>
</dbReference>
<evidence type="ECO:0000256" key="3">
    <source>
        <dbReference type="ARBA" id="ARBA00022679"/>
    </source>
</evidence>
<name>O67212_AQUAE</name>
<comment type="catalytic activity">
    <reaction evidence="15">
        <text>[GlcNAc-(1-&gt;4)-Mur2Ac(oyl-L-Ala-gamma-D-Glu-L-Lys-D-Ala-D-Ala)](n)-di-trans,octa-cis-undecaprenyl diphosphate + beta-D-GlcNAc-(1-&gt;4)-Mur2Ac(oyl-L-Ala-gamma-D-Glu-L-Lys-D-Ala-D-Ala)-di-trans,octa-cis-undecaprenyl diphosphate = [GlcNAc-(1-&gt;4)-Mur2Ac(oyl-L-Ala-gamma-D-Glu-L-Lys-D-Ala-D-Ala)](n+1)-di-trans,octa-cis-undecaprenyl diphosphate + di-trans,octa-cis-undecaprenyl diphosphate + H(+)</text>
        <dbReference type="Rhea" id="RHEA:23708"/>
        <dbReference type="Rhea" id="RHEA-COMP:9602"/>
        <dbReference type="Rhea" id="RHEA-COMP:9603"/>
        <dbReference type="ChEBI" id="CHEBI:15378"/>
        <dbReference type="ChEBI" id="CHEBI:58405"/>
        <dbReference type="ChEBI" id="CHEBI:60033"/>
        <dbReference type="ChEBI" id="CHEBI:78435"/>
        <dbReference type="EC" id="2.4.99.28"/>
    </reaction>
</comment>
<feature type="transmembrane region" description="Helical" evidence="16">
    <location>
        <begin position="384"/>
        <end position="405"/>
    </location>
</feature>
<evidence type="ECO:0000256" key="9">
    <source>
        <dbReference type="ARBA" id="ARBA00032370"/>
    </source>
</evidence>
<evidence type="ECO:0000256" key="1">
    <source>
        <dbReference type="ARBA" id="ARBA00004141"/>
    </source>
</evidence>
<evidence type="ECO:0000256" key="7">
    <source>
        <dbReference type="ARBA" id="ARBA00022989"/>
    </source>
</evidence>
<dbReference type="GO" id="GO:0009252">
    <property type="term" value="P:peptidoglycan biosynthetic process"/>
    <property type="evidence" value="ECO:0007669"/>
    <property type="project" value="UniProtKB-KW"/>
</dbReference>
<feature type="transmembrane region" description="Helical" evidence="16">
    <location>
        <begin position="221"/>
        <end position="250"/>
    </location>
</feature>
<comment type="similarity">
    <text evidence="11">Belongs to the SEDS family. FtsW subfamily.</text>
</comment>
<evidence type="ECO:0000256" key="11">
    <source>
        <dbReference type="ARBA" id="ARBA00038053"/>
    </source>
</evidence>
<dbReference type="KEGG" id="aae:aq_1139"/>
<keyword evidence="17" id="KW-0131">Cell cycle</keyword>
<accession>O67212</accession>
<dbReference type="InParanoid" id="O67212"/>
<protein>
    <recommendedName>
        <fullName evidence="12">Probable peptidoglycan glycosyltransferase FtsW</fullName>
        <ecNumber evidence="14">2.4.99.28</ecNumber>
    </recommendedName>
    <alternativeName>
        <fullName evidence="13">Cell division protein FtsW</fullName>
    </alternativeName>
    <alternativeName>
        <fullName evidence="10">Cell wall polymerase</fullName>
    </alternativeName>
    <alternativeName>
        <fullName evidence="9">Peptidoglycan polymerase</fullName>
    </alternativeName>
</protein>
<evidence type="ECO:0000256" key="6">
    <source>
        <dbReference type="ARBA" id="ARBA00022984"/>
    </source>
</evidence>
<feature type="transmembrane region" description="Helical" evidence="16">
    <location>
        <begin position="353"/>
        <end position="372"/>
    </location>
</feature>